<dbReference type="OrthoDB" id="1840940at2759"/>
<dbReference type="AlphaFoldDB" id="A0A8K0DP00"/>
<dbReference type="InterPro" id="IPR003676">
    <property type="entry name" value="SAUR_fam"/>
</dbReference>
<reference evidence="2" key="1">
    <citation type="submission" date="2020-03" db="EMBL/GenBank/DDBJ databases">
        <title>A high-quality chromosome-level genome assembly of a woody plant with both climbing and erect habits, Rhamnella rubrinervis.</title>
        <authorList>
            <person name="Lu Z."/>
            <person name="Yang Y."/>
            <person name="Zhu X."/>
            <person name="Sun Y."/>
        </authorList>
    </citation>
    <scope>NUCLEOTIDE SEQUENCE</scope>
    <source>
        <strain evidence="2">BYM</strain>
        <tissue evidence="2">Leaf</tissue>
    </source>
</reference>
<comment type="similarity">
    <text evidence="1">Belongs to the ARG7 family.</text>
</comment>
<proteinExistence type="inferred from homology"/>
<name>A0A8K0DP00_9ROSA</name>
<dbReference type="PANTHER" id="PTHR31374:SF45">
    <property type="entry name" value="SAUR FAMILY PROTEIN"/>
    <property type="match status" value="1"/>
</dbReference>
<evidence type="ECO:0000313" key="2">
    <source>
        <dbReference type="EMBL" id="KAF3433956.1"/>
    </source>
</evidence>
<sequence length="139" mass="16179">MDNEILINLMSSTGKFLKRCLRKYRKVGSREVKRTIPDHISKLDTWVCFHRSDFCIPKDVPKGHLVVYVGEEECKRFVVKAKLLNHPLFQALLDHAEQVFQFPKSSSKLCIPCKEHVFLSVLQCIDSERVQRCCQIAFL</sequence>
<accession>A0A8K0DP00</accession>
<organism evidence="2 3">
    <name type="scientific">Rhamnella rubrinervis</name>
    <dbReference type="NCBI Taxonomy" id="2594499"/>
    <lineage>
        <taxon>Eukaryota</taxon>
        <taxon>Viridiplantae</taxon>
        <taxon>Streptophyta</taxon>
        <taxon>Embryophyta</taxon>
        <taxon>Tracheophyta</taxon>
        <taxon>Spermatophyta</taxon>
        <taxon>Magnoliopsida</taxon>
        <taxon>eudicotyledons</taxon>
        <taxon>Gunneridae</taxon>
        <taxon>Pentapetalae</taxon>
        <taxon>rosids</taxon>
        <taxon>fabids</taxon>
        <taxon>Rosales</taxon>
        <taxon>Rhamnaceae</taxon>
        <taxon>rhamnoid group</taxon>
        <taxon>Rhamneae</taxon>
        <taxon>Rhamnella</taxon>
    </lineage>
</organism>
<comment type="caution">
    <text evidence="2">The sequence shown here is derived from an EMBL/GenBank/DDBJ whole genome shotgun (WGS) entry which is preliminary data.</text>
</comment>
<gene>
    <name evidence="2" type="ORF">FNV43_RR25059</name>
</gene>
<dbReference type="Pfam" id="PF02519">
    <property type="entry name" value="Auxin_inducible"/>
    <property type="match status" value="1"/>
</dbReference>
<protein>
    <submittedName>
        <fullName evidence="2">Uncharacterized protein</fullName>
    </submittedName>
</protein>
<dbReference type="Proteomes" id="UP000796880">
    <property type="component" value="Unassembled WGS sequence"/>
</dbReference>
<evidence type="ECO:0000256" key="1">
    <source>
        <dbReference type="ARBA" id="ARBA00006974"/>
    </source>
</evidence>
<dbReference type="PANTHER" id="PTHR31374">
    <property type="entry name" value="AUXIN-INDUCED PROTEIN-LIKE-RELATED"/>
    <property type="match status" value="1"/>
</dbReference>
<dbReference type="EMBL" id="VOIH02000011">
    <property type="protein sequence ID" value="KAF3433956.1"/>
    <property type="molecule type" value="Genomic_DNA"/>
</dbReference>
<evidence type="ECO:0000313" key="3">
    <source>
        <dbReference type="Proteomes" id="UP000796880"/>
    </source>
</evidence>
<keyword evidence="3" id="KW-1185">Reference proteome</keyword>
<dbReference type="GO" id="GO:0009733">
    <property type="term" value="P:response to auxin"/>
    <property type="evidence" value="ECO:0007669"/>
    <property type="project" value="InterPro"/>
</dbReference>